<sequence>MYQQGSDAVRKDIHVIGPPKGPVAHITVWDLGNYPSTNCWEGLGTIGRRPYAHNHLLLGKGYMPRFARATAAYTPVIYCNSPKGSWGDSCIQHVTGGYVAVLRATATYSPT</sequence>
<dbReference type="AlphaFoldDB" id="A0A0L9U4C3"/>
<evidence type="ECO:0008006" key="3">
    <source>
        <dbReference type="Google" id="ProtNLM"/>
    </source>
</evidence>
<name>A0A0L9U4C3_PHAAN</name>
<evidence type="ECO:0000313" key="1">
    <source>
        <dbReference type="EMBL" id="KOM37626.1"/>
    </source>
</evidence>
<protein>
    <recommendedName>
        <fullName evidence="3">Neprosin domain-containing protein</fullName>
    </recommendedName>
</protein>
<organism evidence="1 2">
    <name type="scientific">Phaseolus angularis</name>
    <name type="common">Azuki bean</name>
    <name type="synonym">Vigna angularis</name>
    <dbReference type="NCBI Taxonomy" id="3914"/>
    <lineage>
        <taxon>Eukaryota</taxon>
        <taxon>Viridiplantae</taxon>
        <taxon>Streptophyta</taxon>
        <taxon>Embryophyta</taxon>
        <taxon>Tracheophyta</taxon>
        <taxon>Spermatophyta</taxon>
        <taxon>Magnoliopsida</taxon>
        <taxon>eudicotyledons</taxon>
        <taxon>Gunneridae</taxon>
        <taxon>Pentapetalae</taxon>
        <taxon>rosids</taxon>
        <taxon>fabids</taxon>
        <taxon>Fabales</taxon>
        <taxon>Fabaceae</taxon>
        <taxon>Papilionoideae</taxon>
        <taxon>50 kb inversion clade</taxon>
        <taxon>NPAAA clade</taxon>
        <taxon>indigoferoid/millettioid clade</taxon>
        <taxon>Phaseoleae</taxon>
        <taxon>Vigna</taxon>
    </lineage>
</organism>
<evidence type="ECO:0000313" key="2">
    <source>
        <dbReference type="Proteomes" id="UP000053144"/>
    </source>
</evidence>
<reference evidence="2" key="1">
    <citation type="journal article" date="2015" name="Proc. Natl. Acad. Sci. U.S.A.">
        <title>Genome sequencing of adzuki bean (Vigna angularis) provides insight into high starch and low fat accumulation and domestication.</title>
        <authorList>
            <person name="Yang K."/>
            <person name="Tian Z."/>
            <person name="Chen C."/>
            <person name="Luo L."/>
            <person name="Zhao B."/>
            <person name="Wang Z."/>
            <person name="Yu L."/>
            <person name="Li Y."/>
            <person name="Sun Y."/>
            <person name="Li W."/>
            <person name="Chen Y."/>
            <person name="Li Y."/>
            <person name="Zhang Y."/>
            <person name="Ai D."/>
            <person name="Zhao J."/>
            <person name="Shang C."/>
            <person name="Ma Y."/>
            <person name="Wu B."/>
            <person name="Wang M."/>
            <person name="Gao L."/>
            <person name="Sun D."/>
            <person name="Zhang P."/>
            <person name="Guo F."/>
            <person name="Wang W."/>
            <person name="Li Y."/>
            <person name="Wang J."/>
            <person name="Varshney R.K."/>
            <person name="Wang J."/>
            <person name="Ling H.Q."/>
            <person name="Wan P."/>
        </authorList>
    </citation>
    <scope>NUCLEOTIDE SEQUENCE</scope>
    <source>
        <strain evidence="2">cv. Jingnong 6</strain>
    </source>
</reference>
<dbReference type="Proteomes" id="UP000053144">
    <property type="component" value="Chromosome 3"/>
</dbReference>
<accession>A0A0L9U4C3</accession>
<dbReference type="EMBL" id="CM003373">
    <property type="protein sequence ID" value="KOM37626.1"/>
    <property type="molecule type" value="Genomic_DNA"/>
</dbReference>
<gene>
    <name evidence="1" type="ORF">LR48_Vigan03g100800</name>
</gene>
<dbReference type="Gramene" id="KOM37626">
    <property type="protein sequence ID" value="KOM37626"/>
    <property type="gene ID" value="LR48_Vigan03g100800"/>
</dbReference>
<proteinExistence type="predicted"/>